<evidence type="ECO:0000313" key="2">
    <source>
        <dbReference type="Proteomes" id="UP000016638"/>
    </source>
</evidence>
<protein>
    <submittedName>
        <fullName evidence="1">Uncharacterized protein</fullName>
    </submittedName>
</protein>
<gene>
    <name evidence="1" type="ORF">HMPREF1316_1979</name>
</gene>
<dbReference type="Proteomes" id="UP000016638">
    <property type="component" value="Unassembled WGS sequence"/>
</dbReference>
<keyword evidence="2" id="KW-1185">Reference proteome</keyword>
<dbReference type="STRING" id="1125712.HMPREF1316_1979"/>
<comment type="caution">
    <text evidence="1">The sequence shown here is derived from an EMBL/GenBank/DDBJ whole genome shotgun (WGS) entry which is preliminary data.</text>
</comment>
<dbReference type="PATRIC" id="fig|1125712.3.peg.1095"/>
<proteinExistence type="predicted"/>
<sequence>MRSQSSSAQQSSEKARIPCKLPVKTSSIGMVPCSGAVSPTVSLMDCRAGVYHGDETYGLPRRDVGERMEDGHGLSRAPCHALMSETVRRGRRR</sequence>
<dbReference type="AlphaFoldDB" id="U2V784"/>
<name>U2V784_9ACTN</name>
<reference evidence="1 2" key="1">
    <citation type="submission" date="2013-08" db="EMBL/GenBank/DDBJ databases">
        <authorList>
            <person name="Durkin A.S."/>
            <person name="Haft D.R."/>
            <person name="McCorrison J."/>
            <person name="Torralba M."/>
            <person name="Gillis M."/>
            <person name="Haft D.H."/>
            <person name="Methe B."/>
            <person name="Sutton G."/>
            <person name="Nelson K.E."/>
        </authorList>
    </citation>
    <scope>NUCLEOTIDE SEQUENCE [LARGE SCALE GENOMIC DNA]</scope>
    <source>
        <strain evidence="1 2">F0195</strain>
    </source>
</reference>
<organism evidence="1 2">
    <name type="scientific">Olsenella profusa F0195</name>
    <dbReference type="NCBI Taxonomy" id="1125712"/>
    <lineage>
        <taxon>Bacteria</taxon>
        <taxon>Bacillati</taxon>
        <taxon>Actinomycetota</taxon>
        <taxon>Coriobacteriia</taxon>
        <taxon>Coriobacteriales</taxon>
        <taxon>Atopobiaceae</taxon>
        <taxon>Olsenella</taxon>
    </lineage>
</organism>
<dbReference type="EMBL" id="AWEZ01000044">
    <property type="protein sequence ID" value="ERL08501.1"/>
    <property type="molecule type" value="Genomic_DNA"/>
</dbReference>
<evidence type="ECO:0000313" key="1">
    <source>
        <dbReference type="EMBL" id="ERL08501.1"/>
    </source>
</evidence>
<accession>U2V784</accession>